<evidence type="ECO:0000313" key="6">
    <source>
        <dbReference type="EMBL" id="OGK05355.1"/>
    </source>
</evidence>
<proteinExistence type="inferred from homology"/>
<dbReference type="Pfam" id="PF23552">
    <property type="entry name" value="ParB_C"/>
    <property type="match status" value="1"/>
</dbReference>
<dbReference type="PANTHER" id="PTHR33375">
    <property type="entry name" value="CHROMOSOME-PARTITIONING PROTEIN PARB-RELATED"/>
    <property type="match status" value="1"/>
</dbReference>
<keyword evidence="2" id="KW-0159">Chromosome partition</keyword>
<dbReference type="InterPro" id="IPR036086">
    <property type="entry name" value="ParB/Sulfiredoxin_sf"/>
</dbReference>
<dbReference type="SMART" id="SM00470">
    <property type="entry name" value="ParB"/>
    <property type="match status" value="1"/>
</dbReference>
<dbReference type="InterPro" id="IPR050336">
    <property type="entry name" value="Chromosome_partition/occlusion"/>
</dbReference>
<dbReference type="Pfam" id="PF17762">
    <property type="entry name" value="HTH_ParB"/>
    <property type="match status" value="1"/>
</dbReference>
<dbReference type="InterPro" id="IPR041468">
    <property type="entry name" value="HTH_ParB/Spo0J"/>
</dbReference>
<organism evidence="6 7">
    <name type="scientific">Candidatus Raymondbacteria bacterium RIFOXYD12_FULL_49_13</name>
    <dbReference type="NCBI Taxonomy" id="1817890"/>
    <lineage>
        <taxon>Bacteria</taxon>
        <taxon>Raymondiibacteriota</taxon>
    </lineage>
</organism>
<accession>A0A1F7FF85</accession>
<protein>
    <recommendedName>
        <fullName evidence="5">ParB-like N-terminal domain-containing protein</fullName>
    </recommendedName>
</protein>
<dbReference type="GO" id="GO:0045881">
    <property type="term" value="P:positive regulation of sporulation resulting in formation of a cellular spore"/>
    <property type="evidence" value="ECO:0007669"/>
    <property type="project" value="TreeGrafter"/>
</dbReference>
<sequence>MDSKEPRKALHRGLRALLSSAEDDPAEAQQQPAAGNGPKNLLANIALGEIKHNPFQPRQSINPEELEDLKKSIALHGVLEPVIVRASTSGGYELISGERRLTATAALGLATIPAIIKDRVSDRQMHVIALVENLQRSDLNDIEIARGYNDLMSKFDYTHEKISSETGKSRSFVTNTLRLLKLPEHMQQALLDGVITAGHARAILSQETETGKQRLFKAIVAKGLNVRQAEEMASGNRVSTAPKKAALEKDPNITECENRLAKSLGTRVVISGNERGGAVTVKFTSIADLNRIISLITGK</sequence>
<reference evidence="6 7" key="1">
    <citation type="journal article" date="2016" name="Nat. Commun.">
        <title>Thousands of microbial genomes shed light on interconnected biogeochemical processes in an aquifer system.</title>
        <authorList>
            <person name="Anantharaman K."/>
            <person name="Brown C.T."/>
            <person name="Hug L.A."/>
            <person name="Sharon I."/>
            <person name="Castelle C.J."/>
            <person name="Probst A.J."/>
            <person name="Thomas B.C."/>
            <person name="Singh A."/>
            <person name="Wilkins M.J."/>
            <person name="Karaoz U."/>
            <person name="Brodie E.L."/>
            <person name="Williams K.H."/>
            <person name="Hubbard S.S."/>
            <person name="Banfield J.F."/>
        </authorList>
    </citation>
    <scope>NUCLEOTIDE SEQUENCE [LARGE SCALE GENOMIC DNA]</scope>
</reference>
<dbReference type="SUPFAM" id="SSF110849">
    <property type="entry name" value="ParB/Sulfiredoxin"/>
    <property type="match status" value="1"/>
</dbReference>
<keyword evidence="3" id="KW-0238">DNA-binding</keyword>
<dbReference type="Gene3D" id="1.10.10.2830">
    <property type="match status" value="1"/>
</dbReference>
<dbReference type="Proteomes" id="UP000179243">
    <property type="component" value="Unassembled WGS sequence"/>
</dbReference>
<dbReference type="GO" id="GO:0003677">
    <property type="term" value="F:DNA binding"/>
    <property type="evidence" value="ECO:0007669"/>
    <property type="project" value="UniProtKB-KW"/>
</dbReference>
<gene>
    <name evidence="6" type="ORF">A2519_03510</name>
</gene>
<dbReference type="SUPFAM" id="SSF109709">
    <property type="entry name" value="KorB DNA-binding domain-like"/>
    <property type="match status" value="1"/>
</dbReference>
<evidence type="ECO:0000256" key="1">
    <source>
        <dbReference type="ARBA" id="ARBA00006295"/>
    </source>
</evidence>
<dbReference type="Pfam" id="PF02195">
    <property type="entry name" value="ParB_N"/>
    <property type="match status" value="1"/>
</dbReference>
<dbReference type="InterPro" id="IPR003115">
    <property type="entry name" value="ParB_N"/>
</dbReference>
<dbReference type="EMBL" id="MFYX01000057">
    <property type="protein sequence ID" value="OGK05355.1"/>
    <property type="molecule type" value="Genomic_DNA"/>
</dbReference>
<dbReference type="CDD" id="cd16393">
    <property type="entry name" value="SPO0J_N"/>
    <property type="match status" value="1"/>
</dbReference>
<evidence type="ECO:0000256" key="4">
    <source>
        <dbReference type="SAM" id="MobiDB-lite"/>
    </source>
</evidence>
<evidence type="ECO:0000313" key="7">
    <source>
        <dbReference type="Proteomes" id="UP000179243"/>
    </source>
</evidence>
<evidence type="ECO:0000256" key="3">
    <source>
        <dbReference type="ARBA" id="ARBA00023125"/>
    </source>
</evidence>
<dbReference type="InterPro" id="IPR057240">
    <property type="entry name" value="ParB_dimer_C"/>
</dbReference>
<feature type="region of interest" description="Disordered" evidence="4">
    <location>
        <begin position="1"/>
        <end position="38"/>
    </location>
</feature>
<dbReference type="FunFam" id="1.10.10.2830:FF:000001">
    <property type="entry name" value="Chromosome partitioning protein ParB"/>
    <property type="match status" value="1"/>
</dbReference>
<comment type="similarity">
    <text evidence="1">Belongs to the ParB family.</text>
</comment>
<dbReference type="AlphaFoldDB" id="A0A1F7FF85"/>
<dbReference type="Gene3D" id="3.90.1530.30">
    <property type="match status" value="1"/>
</dbReference>
<evidence type="ECO:0000256" key="2">
    <source>
        <dbReference type="ARBA" id="ARBA00022829"/>
    </source>
</evidence>
<dbReference type="FunFam" id="3.90.1530.30:FF:000001">
    <property type="entry name" value="Chromosome partitioning protein ParB"/>
    <property type="match status" value="1"/>
</dbReference>
<dbReference type="GO" id="GO:0007059">
    <property type="term" value="P:chromosome segregation"/>
    <property type="evidence" value="ECO:0007669"/>
    <property type="project" value="UniProtKB-KW"/>
</dbReference>
<evidence type="ECO:0000259" key="5">
    <source>
        <dbReference type="SMART" id="SM00470"/>
    </source>
</evidence>
<dbReference type="InterPro" id="IPR004437">
    <property type="entry name" value="ParB/RepB/Spo0J"/>
</dbReference>
<dbReference type="NCBIfam" id="TIGR00180">
    <property type="entry name" value="parB_part"/>
    <property type="match status" value="1"/>
</dbReference>
<feature type="domain" description="ParB-like N-terminal" evidence="5">
    <location>
        <begin position="43"/>
        <end position="134"/>
    </location>
</feature>
<name>A0A1F7FF85_UNCRA</name>
<comment type="caution">
    <text evidence="6">The sequence shown here is derived from an EMBL/GenBank/DDBJ whole genome shotgun (WGS) entry which is preliminary data.</text>
</comment>
<dbReference type="GO" id="GO:0005694">
    <property type="term" value="C:chromosome"/>
    <property type="evidence" value="ECO:0007669"/>
    <property type="project" value="TreeGrafter"/>
</dbReference>
<dbReference type="PANTHER" id="PTHR33375:SF1">
    <property type="entry name" value="CHROMOSOME-PARTITIONING PROTEIN PARB-RELATED"/>
    <property type="match status" value="1"/>
</dbReference>